<dbReference type="SMART" id="SM00267">
    <property type="entry name" value="GGDEF"/>
    <property type="match status" value="1"/>
</dbReference>
<sequence length="660" mass="74115">MLPLLLEKLRKNRPQSIVSRSLILVVIRIGLVSLAAGAVSYFVNAYSIEDGVRRQLLLSTEQKLQRESLPFKEIKDLHLSFLREFEETYREEALKPGLLQDFNRIFYRQPDGSYVQRPGLYEGARLPDERQFSMMSATYAPDVPLTDDIRERMALSYTLGFKYGSSTKNRFFNFYGMVPEKGFSIYQPVDVAKAYTYTGSDAFKLETYEFYYRGFAARPYDTIFTSVYWDHSNNDWMTTLATPGRRGADGKSRILACVDFPLKDLMRRTAKPAIQGSKTTIFQNDPTGILIFDADHAEQIKQSQGTASIRSLALGDYYPLLDTGLKLDSGRIALVTTESEIVAVGMIPETPWIMAVHYPKALMHPAIVENLAIVIALGLITLLVEIFVIRSILQNQVAIPLARLMHAMRIVGRSGQRMDHSDLPLQAEDEIGELAREFAGMAERVQHSHEQLETLVQERTSELETSNRRLLQMSVTDELTGIANRRRFDDVLASEWKRGKRHGEELTLIMVDVDWFKDYNDRYGHQAGDICLRRVAEILKREMHRAGDLVARYGGEEFAIVAPATDAKAALKVGRELCAAVEAARIPHDKSPYSYVTVSVGVATANPAGDDSSDVILRNADQALYRAKSQGRNHVCINAEPSLPRAPAPSMAASGELDVE</sequence>
<evidence type="ECO:0000259" key="6">
    <source>
        <dbReference type="PROSITE" id="PS50887"/>
    </source>
</evidence>
<feature type="domain" description="GGDEF" evidence="6">
    <location>
        <begin position="504"/>
        <end position="640"/>
    </location>
</feature>
<evidence type="ECO:0000313" key="7">
    <source>
        <dbReference type="EMBL" id="GBG14023.1"/>
    </source>
</evidence>
<dbReference type="GO" id="GO:0043709">
    <property type="term" value="P:cell adhesion involved in single-species biofilm formation"/>
    <property type="evidence" value="ECO:0007669"/>
    <property type="project" value="TreeGrafter"/>
</dbReference>
<keyword evidence="4" id="KW-1133">Transmembrane helix</keyword>
<dbReference type="GO" id="GO:0052621">
    <property type="term" value="F:diguanylate cyclase activity"/>
    <property type="evidence" value="ECO:0007669"/>
    <property type="project" value="UniProtKB-EC"/>
</dbReference>
<dbReference type="CDD" id="cd06225">
    <property type="entry name" value="HAMP"/>
    <property type="match status" value="1"/>
</dbReference>
<proteinExistence type="predicted"/>
<feature type="transmembrane region" description="Helical" evidence="4">
    <location>
        <begin position="371"/>
        <end position="393"/>
    </location>
</feature>
<keyword evidence="4" id="KW-0472">Membrane</keyword>
<dbReference type="InterPro" id="IPR000160">
    <property type="entry name" value="GGDEF_dom"/>
</dbReference>
<evidence type="ECO:0000256" key="2">
    <source>
        <dbReference type="ARBA" id="ARBA00034247"/>
    </source>
</evidence>
<evidence type="ECO:0000259" key="5">
    <source>
        <dbReference type="PROSITE" id="PS50885"/>
    </source>
</evidence>
<evidence type="ECO:0000313" key="8">
    <source>
        <dbReference type="Proteomes" id="UP000245081"/>
    </source>
</evidence>
<feature type="region of interest" description="Disordered" evidence="3">
    <location>
        <begin position="640"/>
        <end position="660"/>
    </location>
</feature>
<dbReference type="PROSITE" id="PS50885">
    <property type="entry name" value="HAMP"/>
    <property type="match status" value="1"/>
</dbReference>
<comment type="caution">
    <text evidence="7">The sequence shown here is derived from an EMBL/GenBank/DDBJ whole genome shotgun (WGS) entry which is preliminary data.</text>
</comment>
<dbReference type="InterPro" id="IPR003660">
    <property type="entry name" value="HAMP_dom"/>
</dbReference>
<dbReference type="PANTHER" id="PTHR45138:SF9">
    <property type="entry name" value="DIGUANYLATE CYCLASE DGCM-RELATED"/>
    <property type="match status" value="1"/>
</dbReference>
<dbReference type="Gene3D" id="3.30.70.270">
    <property type="match status" value="1"/>
</dbReference>
<dbReference type="Proteomes" id="UP000245081">
    <property type="component" value="Unassembled WGS sequence"/>
</dbReference>
<dbReference type="OrthoDB" id="8572793at2"/>
<dbReference type="PROSITE" id="PS50887">
    <property type="entry name" value="GGDEF"/>
    <property type="match status" value="1"/>
</dbReference>
<feature type="domain" description="HAMP" evidence="5">
    <location>
        <begin position="395"/>
        <end position="450"/>
    </location>
</feature>
<dbReference type="NCBIfam" id="TIGR00254">
    <property type="entry name" value="GGDEF"/>
    <property type="match status" value="1"/>
</dbReference>
<accession>A0A2R5FAU4</accession>
<dbReference type="InterPro" id="IPR050469">
    <property type="entry name" value="Diguanylate_Cyclase"/>
</dbReference>
<dbReference type="InterPro" id="IPR029787">
    <property type="entry name" value="Nucleotide_cyclase"/>
</dbReference>
<dbReference type="Pfam" id="PF00990">
    <property type="entry name" value="GGDEF"/>
    <property type="match status" value="1"/>
</dbReference>
<keyword evidence="8" id="KW-1185">Reference proteome</keyword>
<evidence type="ECO:0000256" key="4">
    <source>
        <dbReference type="SAM" id="Phobius"/>
    </source>
</evidence>
<reference evidence="7 8" key="1">
    <citation type="journal article" date="2018" name="Environ. Microbiol.">
        <title>Isolation and genomic characterization of Novimethylophilus kurashikiensis gen. nov. sp. nov., a new lanthanide-dependent methylotrophic species of Methylophilaceae.</title>
        <authorList>
            <person name="Lv H."/>
            <person name="Sahin N."/>
            <person name="Tani A."/>
        </authorList>
    </citation>
    <scope>NUCLEOTIDE SEQUENCE [LARGE SCALE GENOMIC DNA]</scope>
    <source>
        <strain evidence="7 8">La2-4</strain>
    </source>
</reference>
<evidence type="ECO:0000256" key="1">
    <source>
        <dbReference type="ARBA" id="ARBA00012528"/>
    </source>
</evidence>
<dbReference type="InterPro" id="IPR043128">
    <property type="entry name" value="Rev_trsase/Diguanyl_cyclase"/>
</dbReference>
<feature type="transmembrane region" description="Helical" evidence="4">
    <location>
        <begin position="21"/>
        <end position="43"/>
    </location>
</feature>
<dbReference type="SUPFAM" id="SSF55073">
    <property type="entry name" value="Nucleotide cyclase"/>
    <property type="match status" value="1"/>
</dbReference>
<organism evidence="7 8">
    <name type="scientific">Novimethylophilus kurashikiensis</name>
    <dbReference type="NCBI Taxonomy" id="1825523"/>
    <lineage>
        <taxon>Bacteria</taxon>
        <taxon>Pseudomonadati</taxon>
        <taxon>Pseudomonadota</taxon>
        <taxon>Betaproteobacteria</taxon>
        <taxon>Nitrosomonadales</taxon>
        <taxon>Methylophilaceae</taxon>
        <taxon>Novimethylophilus</taxon>
    </lineage>
</organism>
<dbReference type="GO" id="GO:0005886">
    <property type="term" value="C:plasma membrane"/>
    <property type="evidence" value="ECO:0007669"/>
    <property type="project" value="TreeGrafter"/>
</dbReference>
<name>A0A2R5FAU4_9PROT</name>
<dbReference type="CDD" id="cd01949">
    <property type="entry name" value="GGDEF"/>
    <property type="match status" value="1"/>
</dbReference>
<protein>
    <recommendedName>
        <fullName evidence="1">diguanylate cyclase</fullName>
        <ecNumber evidence="1">2.7.7.65</ecNumber>
    </recommendedName>
</protein>
<dbReference type="AlphaFoldDB" id="A0A2R5FAU4"/>
<dbReference type="FunFam" id="3.30.70.270:FF:000001">
    <property type="entry name" value="Diguanylate cyclase domain protein"/>
    <property type="match status" value="1"/>
</dbReference>
<dbReference type="GO" id="GO:0007165">
    <property type="term" value="P:signal transduction"/>
    <property type="evidence" value="ECO:0007669"/>
    <property type="project" value="InterPro"/>
</dbReference>
<dbReference type="Gene3D" id="3.30.450.20">
    <property type="entry name" value="PAS domain"/>
    <property type="match status" value="2"/>
</dbReference>
<evidence type="ECO:0000256" key="3">
    <source>
        <dbReference type="SAM" id="MobiDB-lite"/>
    </source>
</evidence>
<dbReference type="RefSeq" id="WP_109015233.1">
    <property type="nucleotide sequence ID" value="NZ_BDOQ01000006.1"/>
</dbReference>
<gene>
    <name evidence="7" type="ORF">NMK_1579</name>
</gene>
<dbReference type="Gene3D" id="6.10.340.10">
    <property type="match status" value="1"/>
</dbReference>
<dbReference type="EC" id="2.7.7.65" evidence="1"/>
<comment type="catalytic activity">
    <reaction evidence="2">
        <text>2 GTP = 3',3'-c-di-GMP + 2 diphosphate</text>
        <dbReference type="Rhea" id="RHEA:24898"/>
        <dbReference type="ChEBI" id="CHEBI:33019"/>
        <dbReference type="ChEBI" id="CHEBI:37565"/>
        <dbReference type="ChEBI" id="CHEBI:58805"/>
        <dbReference type="EC" id="2.7.7.65"/>
    </reaction>
</comment>
<dbReference type="PANTHER" id="PTHR45138">
    <property type="entry name" value="REGULATORY COMPONENTS OF SENSORY TRANSDUCTION SYSTEM"/>
    <property type="match status" value="1"/>
</dbReference>
<keyword evidence="4" id="KW-0812">Transmembrane</keyword>
<dbReference type="GO" id="GO:1902201">
    <property type="term" value="P:negative regulation of bacterial-type flagellum-dependent cell motility"/>
    <property type="evidence" value="ECO:0007669"/>
    <property type="project" value="TreeGrafter"/>
</dbReference>
<dbReference type="EMBL" id="BDOQ01000006">
    <property type="protein sequence ID" value="GBG14023.1"/>
    <property type="molecule type" value="Genomic_DNA"/>
</dbReference>